<feature type="transmembrane region" description="Helical" evidence="1">
    <location>
        <begin position="20"/>
        <end position="40"/>
    </location>
</feature>
<keyword evidence="1" id="KW-1133">Transmembrane helix</keyword>
<reference evidence="2" key="1">
    <citation type="submission" date="2019-12" db="EMBL/GenBank/DDBJ databases">
        <authorList>
            <person name="Cremers G."/>
        </authorList>
    </citation>
    <scope>NUCLEOTIDE SEQUENCE</scope>
    <source>
        <strain evidence="2">Mbul1</strain>
    </source>
</reference>
<feature type="transmembrane region" description="Helical" evidence="1">
    <location>
        <begin position="52"/>
        <end position="69"/>
    </location>
</feature>
<proteinExistence type="predicted"/>
<evidence type="ECO:0000256" key="1">
    <source>
        <dbReference type="SAM" id="Phobius"/>
    </source>
</evidence>
<feature type="transmembrane region" description="Helical" evidence="1">
    <location>
        <begin position="89"/>
        <end position="107"/>
    </location>
</feature>
<dbReference type="EMBL" id="LR743504">
    <property type="protein sequence ID" value="CAA2106680.1"/>
    <property type="molecule type" value="Genomic_DNA"/>
</dbReference>
<evidence type="ECO:0000313" key="2">
    <source>
        <dbReference type="EMBL" id="CAA2106680.1"/>
    </source>
</evidence>
<protein>
    <submittedName>
        <fullName evidence="2">Uncharacterized protein</fullName>
    </submittedName>
</protein>
<name>A0A679J098_9HYPH</name>
<sequence length="110" mass="11567">MDGRSPKGGRGARALSQHILPAAGTMIGVCTTLVGLVKIAEAQIGPSHVDEAVSLTAILFLVSAAASYLSMRLDDDRPLALRLERVADICFVIGLLGLSTITLLFAYETI</sequence>
<gene>
    <name evidence="2" type="ORF">MBUL_03792</name>
</gene>
<keyword evidence="1" id="KW-0812">Transmembrane</keyword>
<keyword evidence="1" id="KW-0472">Membrane</keyword>
<organism evidence="2">
    <name type="scientific">Methylobacterium bullatum</name>
    <dbReference type="NCBI Taxonomy" id="570505"/>
    <lineage>
        <taxon>Bacteria</taxon>
        <taxon>Pseudomonadati</taxon>
        <taxon>Pseudomonadota</taxon>
        <taxon>Alphaproteobacteria</taxon>
        <taxon>Hyphomicrobiales</taxon>
        <taxon>Methylobacteriaceae</taxon>
        <taxon>Methylobacterium</taxon>
    </lineage>
</organism>
<dbReference type="AlphaFoldDB" id="A0A679J098"/>
<accession>A0A679J098</accession>